<feature type="non-terminal residue" evidence="5">
    <location>
        <position position="100"/>
    </location>
</feature>
<evidence type="ECO:0000259" key="4">
    <source>
        <dbReference type="PROSITE" id="PS51715"/>
    </source>
</evidence>
<comment type="similarity">
    <text evidence="3">Belongs to the TRAFAC class dynamin-like GTPase superfamily. GB1/RHD3 GTPase family.</text>
</comment>
<sequence>QGDSDNDAWLFTLALLLSSTLVYNSVGTVSQQGLDELRLVMELTERLRMRAEDPNPAADFVRIFPGFVWVVRDFTLQLRADGRDISEDEYLEKALRLQTG</sequence>
<dbReference type="GO" id="GO:0005525">
    <property type="term" value="F:GTP binding"/>
    <property type="evidence" value="ECO:0007669"/>
    <property type="project" value="UniProtKB-KW"/>
</dbReference>
<dbReference type="InterPro" id="IPR015894">
    <property type="entry name" value="Guanylate-bd_N"/>
</dbReference>
<dbReference type="Proteomes" id="UP000562322">
    <property type="component" value="Unassembled WGS sequence"/>
</dbReference>
<dbReference type="InterPro" id="IPR027417">
    <property type="entry name" value="P-loop_NTPase"/>
</dbReference>
<keyword evidence="2" id="KW-0342">GTP-binding</keyword>
<dbReference type="PROSITE" id="PS51715">
    <property type="entry name" value="G_GB1_RHD3"/>
    <property type="match status" value="1"/>
</dbReference>
<dbReference type="Gene3D" id="3.40.50.300">
    <property type="entry name" value="P-loop containing nucleotide triphosphate hydrolases"/>
    <property type="match status" value="1"/>
</dbReference>
<evidence type="ECO:0000313" key="6">
    <source>
        <dbReference type="Proteomes" id="UP000562322"/>
    </source>
</evidence>
<keyword evidence="6" id="KW-1185">Reference proteome</keyword>
<evidence type="ECO:0000313" key="5">
    <source>
        <dbReference type="EMBL" id="NXL93677.1"/>
    </source>
</evidence>
<organism evidence="5 6">
    <name type="scientific">Alectura lathami</name>
    <name type="common">Australian brush turkey</name>
    <dbReference type="NCBI Taxonomy" id="81907"/>
    <lineage>
        <taxon>Eukaryota</taxon>
        <taxon>Metazoa</taxon>
        <taxon>Chordata</taxon>
        <taxon>Craniata</taxon>
        <taxon>Vertebrata</taxon>
        <taxon>Euteleostomi</taxon>
        <taxon>Archelosauria</taxon>
        <taxon>Archosauria</taxon>
        <taxon>Dinosauria</taxon>
        <taxon>Saurischia</taxon>
        <taxon>Theropoda</taxon>
        <taxon>Coelurosauria</taxon>
        <taxon>Aves</taxon>
        <taxon>Neognathae</taxon>
        <taxon>Galloanserae</taxon>
        <taxon>Galliformes</taxon>
        <taxon>Megapodiidae</taxon>
        <taxon>Alectura</taxon>
    </lineage>
</organism>
<dbReference type="AlphaFoldDB" id="A0A7L0WRI0"/>
<dbReference type="EMBL" id="VXAV01010057">
    <property type="protein sequence ID" value="NXL93677.1"/>
    <property type="molecule type" value="Genomic_DNA"/>
</dbReference>
<feature type="domain" description="GB1/RHD3-type G" evidence="4">
    <location>
        <begin position="1"/>
        <end position="100"/>
    </location>
</feature>
<dbReference type="OrthoDB" id="2135133at2759"/>
<accession>A0A7L0WRI0</accession>
<feature type="non-terminal residue" evidence="5">
    <location>
        <position position="1"/>
    </location>
</feature>
<dbReference type="InterPro" id="IPR030386">
    <property type="entry name" value="G_GB1_RHD3_dom"/>
</dbReference>
<dbReference type="PANTHER" id="PTHR10751">
    <property type="entry name" value="GUANYLATE BINDING PROTEIN"/>
    <property type="match status" value="1"/>
</dbReference>
<evidence type="ECO:0000256" key="2">
    <source>
        <dbReference type="ARBA" id="ARBA00023134"/>
    </source>
</evidence>
<keyword evidence="1" id="KW-0547">Nucleotide-binding</keyword>
<dbReference type="GO" id="GO:0003924">
    <property type="term" value="F:GTPase activity"/>
    <property type="evidence" value="ECO:0007669"/>
    <property type="project" value="InterPro"/>
</dbReference>
<comment type="caution">
    <text evidence="5">The sequence shown here is derived from an EMBL/GenBank/DDBJ whole genome shotgun (WGS) entry which is preliminary data.</text>
</comment>
<reference evidence="5 6" key="1">
    <citation type="submission" date="2019-09" db="EMBL/GenBank/DDBJ databases">
        <title>Bird 10,000 Genomes (B10K) Project - Family phase.</title>
        <authorList>
            <person name="Zhang G."/>
        </authorList>
    </citation>
    <scope>NUCLEOTIDE SEQUENCE [LARGE SCALE GENOMIC DNA]</scope>
    <source>
        <strain evidence="5">B10K-DU-001-39</strain>
        <tissue evidence="5">Muscle</tissue>
    </source>
</reference>
<dbReference type="SUPFAM" id="SSF52540">
    <property type="entry name" value="P-loop containing nucleoside triphosphate hydrolases"/>
    <property type="match status" value="1"/>
</dbReference>
<gene>
    <name evidence="5" type="primary">Gbp3</name>
    <name evidence="5" type="ORF">ALELAT_R05715</name>
</gene>
<evidence type="ECO:0000256" key="3">
    <source>
        <dbReference type="PROSITE-ProRule" id="PRU01052"/>
    </source>
</evidence>
<evidence type="ECO:0000256" key="1">
    <source>
        <dbReference type="ARBA" id="ARBA00022741"/>
    </source>
</evidence>
<protein>
    <submittedName>
        <fullName evidence="5">GBP3 protein</fullName>
    </submittedName>
</protein>
<dbReference type="Pfam" id="PF02263">
    <property type="entry name" value="GBP"/>
    <property type="match status" value="1"/>
</dbReference>
<proteinExistence type="inferred from homology"/>
<name>A0A7L0WRI0_ALELA</name>